<feature type="domain" description="Flagellar basal-body/hook protein C-terminal" evidence="8">
    <location>
        <begin position="445"/>
        <end position="482"/>
    </location>
</feature>
<keyword evidence="10" id="KW-0969">Cilium</keyword>
<sequence>MSINSALNSAMSGLSAAGRSSQVVAENLANALTPGYTRRVQDLNSPGAGVPGVRIGNVQRLNDPVLISNRRVAEAEYGAAKAEADFFSRMSDLVGTVDDEMSLASQLSDFESSLIEAVSRPDSQPRLNDLSVKANALADSISRTAEGLRGLRVNADSAIGSQVDTVNQALKEIEKLNARIMVVEAGGMDAVSMQDQRDQLIDQVNGIIPVNVVRRDNGQVTLYSTGGVMLLDHKASELSFTPSRDIMPHMTLGNGMISGLQVNGRAIDTSPDGPLRGGTLTAQFEIRDVTAVEAQEDLDAMAADLIERFQDPALDATIGATDAGIFTDGGAFYDPSNIVGLSNRIELNDLVALDGTGETWRFRDGIHAAAPGDPGNSSLLQAYSDALNTTRTVSSVGLGTANMSAATLSANLLSRFAQDNETAARASTFAATSFNELSQAELALGVDTDAELQNLMLVEKYYAANARVLSVVDELMETLLRI</sequence>
<dbReference type="GO" id="GO:0005198">
    <property type="term" value="F:structural molecule activity"/>
    <property type="evidence" value="ECO:0007669"/>
    <property type="project" value="InterPro"/>
</dbReference>
<comment type="subcellular location">
    <subcellularLocation>
        <location evidence="1">Bacterial flagellum basal body</location>
    </subcellularLocation>
    <subcellularLocation>
        <location evidence="2">Secreted</location>
    </subcellularLocation>
</comment>
<dbReference type="EMBL" id="CYSR01000031">
    <property type="protein sequence ID" value="CUI01462.1"/>
    <property type="molecule type" value="Genomic_DNA"/>
</dbReference>
<dbReference type="NCBIfam" id="TIGR02492">
    <property type="entry name" value="flgK_ends"/>
    <property type="match status" value="1"/>
</dbReference>
<evidence type="ECO:0000256" key="1">
    <source>
        <dbReference type="ARBA" id="ARBA00004117"/>
    </source>
</evidence>
<dbReference type="SUPFAM" id="SSF64518">
    <property type="entry name" value="Phase 1 flagellin"/>
    <property type="match status" value="1"/>
</dbReference>
<proteinExistence type="inferred from homology"/>
<accession>A0A0P1HCT4</accession>
<gene>
    <name evidence="10" type="primary">flgK</name>
    <name evidence="10" type="ORF">PHA8399_03607</name>
</gene>
<keyword evidence="5" id="KW-0964">Secreted</keyword>
<evidence type="ECO:0000256" key="4">
    <source>
        <dbReference type="ARBA" id="ARBA00016244"/>
    </source>
</evidence>
<dbReference type="GO" id="GO:0005576">
    <property type="term" value="C:extracellular region"/>
    <property type="evidence" value="ECO:0007669"/>
    <property type="project" value="UniProtKB-SubCell"/>
</dbReference>
<dbReference type="AlphaFoldDB" id="A0A0P1HCT4"/>
<dbReference type="Pfam" id="PF22638">
    <property type="entry name" value="FlgK_D1"/>
    <property type="match status" value="1"/>
</dbReference>
<evidence type="ECO:0000256" key="2">
    <source>
        <dbReference type="ARBA" id="ARBA00004613"/>
    </source>
</evidence>
<dbReference type="RefSeq" id="WP_058287471.1">
    <property type="nucleotide sequence ID" value="NZ_CYSR01000031.1"/>
</dbReference>
<evidence type="ECO:0000259" key="8">
    <source>
        <dbReference type="Pfam" id="PF06429"/>
    </source>
</evidence>
<dbReference type="InterPro" id="IPR001444">
    <property type="entry name" value="Flag_bb_rod_N"/>
</dbReference>
<name>A0A0P1HCT4_9RHOB</name>
<dbReference type="STRING" id="1396826.PHA8399_03607"/>
<evidence type="ECO:0000256" key="5">
    <source>
        <dbReference type="ARBA" id="ARBA00022525"/>
    </source>
</evidence>
<dbReference type="InterPro" id="IPR010930">
    <property type="entry name" value="Flg_bb/hook_C_dom"/>
</dbReference>
<evidence type="ECO:0000259" key="9">
    <source>
        <dbReference type="Pfam" id="PF22638"/>
    </source>
</evidence>
<keyword evidence="10" id="KW-0282">Flagellum</keyword>
<evidence type="ECO:0000256" key="3">
    <source>
        <dbReference type="ARBA" id="ARBA00009677"/>
    </source>
</evidence>
<keyword evidence="10" id="KW-0966">Cell projection</keyword>
<dbReference type="GO" id="GO:0009424">
    <property type="term" value="C:bacterial-type flagellum hook"/>
    <property type="evidence" value="ECO:0007669"/>
    <property type="project" value="InterPro"/>
</dbReference>
<evidence type="ECO:0000313" key="11">
    <source>
        <dbReference type="Proteomes" id="UP000051326"/>
    </source>
</evidence>
<dbReference type="GO" id="GO:0009425">
    <property type="term" value="C:bacterial-type flagellum basal body"/>
    <property type="evidence" value="ECO:0007669"/>
    <property type="project" value="UniProtKB-SubCell"/>
</dbReference>
<comment type="similarity">
    <text evidence="3">Belongs to the flagella basal body rod proteins family.</text>
</comment>
<feature type="domain" description="Flagellar hook-associated protein FlgK helical" evidence="9">
    <location>
        <begin position="89"/>
        <end position="309"/>
    </location>
</feature>
<dbReference type="Pfam" id="PF00460">
    <property type="entry name" value="Flg_bb_rod"/>
    <property type="match status" value="1"/>
</dbReference>
<dbReference type="InterPro" id="IPR053927">
    <property type="entry name" value="FlgK_helical"/>
</dbReference>
<dbReference type="InterPro" id="IPR002371">
    <property type="entry name" value="FlgK"/>
</dbReference>
<evidence type="ECO:0000313" key="10">
    <source>
        <dbReference type="EMBL" id="CUI01462.1"/>
    </source>
</evidence>
<dbReference type="Proteomes" id="UP000051326">
    <property type="component" value="Unassembled WGS sequence"/>
</dbReference>
<dbReference type="PANTHER" id="PTHR30033">
    <property type="entry name" value="FLAGELLAR HOOK-ASSOCIATED PROTEIN 1"/>
    <property type="match status" value="1"/>
</dbReference>
<dbReference type="GO" id="GO:0044780">
    <property type="term" value="P:bacterial-type flagellum assembly"/>
    <property type="evidence" value="ECO:0007669"/>
    <property type="project" value="InterPro"/>
</dbReference>
<evidence type="ECO:0000256" key="6">
    <source>
        <dbReference type="ARBA" id="ARBA00023143"/>
    </source>
</evidence>
<organism evidence="10 11">
    <name type="scientific">Leisingera aquaemixtae</name>
    <dbReference type="NCBI Taxonomy" id="1396826"/>
    <lineage>
        <taxon>Bacteria</taxon>
        <taxon>Pseudomonadati</taxon>
        <taxon>Pseudomonadota</taxon>
        <taxon>Alphaproteobacteria</taxon>
        <taxon>Rhodobacterales</taxon>
        <taxon>Roseobacteraceae</taxon>
        <taxon>Leisingera</taxon>
    </lineage>
</organism>
<evidence type="ECO:0000259" key="7">
    <source>
        <dbReference type="Pfam" id="PF00460"/>
    </source>
</evidence>
<feature type="domain" description="Flagellar basal body rod protein N-terminal" evidence="7">
    <location>
        <begin position="7"/>
        <end position="37"/>
    </location>
</feature>
<dbReference type="Pfam" id="PF06429">
    <property type="entry name" value="Flg_bbr_C"/>
    <property type="match status" value="1"/>
</dbReference>
<protein>
    <recommendedName>
        <fullName evidence="4">Flagellar hook-associated protein 1</fullName>
    </recommendedName>
</protein>
<reference evidence="10 11" key="1">
    <citation type="submission" date="2015-09" db="EMBL/GenBank/DDBJ databases">
        <authorList>
            <consortium name="Swine Surveillance"/>
        </authorList>
    </citation>
    <scope>NUCLEOTIDE SEQUENCE [LARGE SCALE GENOMIC DNA]</scope>
    <source>
        <strain evidence="10 11">CECT 8399</strain>
    </source>
</reference>
<keyword evidence="6" id="KW-0975">Bacterial flagellum</keyword>
<dbReference type="PANTHER" id="PTHR30033:SF1">
    <property type="entry name" value="FLAGELLAR HOOK-ASSOCIATED PROTEIN 1"/>
    <property type="match status" value="1"/>
</dbReference>